<dbReference type="GO" id="GO:0046983">
    <property type="term" value="F:protein dimerization activity"/>
    <property type="evidence" value="ECO:0007669"/>
    <property type="project" value="InterPro"/>
</dbReference>
<reference evidence="3" key="1">
    <citation type="submission" date="2016-10" db="EMBL/GenBank/DDBJ databases">
        <authorList>
            <person name="Varghese N."/>
            <person name="Submissions S."/>
        </authorList>
    </citation>
    <scope>NUCLEOTIDE SEQUENCE [LARGE SCALE GENOMIC DNA]</scope>
    <source>
        <strain evidence="3">CGMCC 1.10369</strain>
    </source>
</reference>
<proteinExistence type="predicted"/>
<organism evidence="2 3">
    <name type="scientific">Alkalicoccus daliensis</name>
    <dbReference type="NCBI Taxonomy" id="745820"/>
    <lineage>
        <taxon>Bacteria</taxon>
        <taxon>Bacillati</taxon>
        <taxon>Bacillota</taxon>
        <taxon>Bacilli</taxon>
        <taxon>Bacillales</taxon>
        <taxon>Bacillaceae</taxon>
        <taxon>Alkalicoccus</taxon>
    </lineage>
</organism>
<dbReference type="Pfam" id="PF02742">
    <property type="entry name" value="Fe_dep_repr_C"/>
    <property type="match status" value="1"/>
</dbReference>
<dbReference type="EMBL" id="FNIL01000001">
    <property type="protein sequence ID" value="SDN40935.1"/>
    <property type="molecule type" value="Genomic_DNA"/>
</dbReference>
<evidence type="ECO:0000313" key="2">
    <source>
        <dbReference type="EMBL" id="SDN40935.1"/>
    </source>
</evidence>
<dbReference type="GO" id="GO:0046914">
    <property type="term" value="F:transition metal ion binding"/>
    <property type="evidence" value="ECO:0007669"/>
    <property type="project" value="InterPro"/>
</dbReference>
<name>A0A1H0B5K1_9BACI</name>
<keyword evidence="3" id="KW-1185">Reference proteome</keyword>
<evidence type="ECO:0000313" key="3">
    <source>
        <dbReference type="Proteomes" id="UP000198778"/>
    </source>
</evidence>
<dbReference type="Gene3D" id="1.10.60.10">
    <property type="entry name" value="Iron dependent repressor, metal binding and dimerisation domain"/>
    <property type="match status" value="1"/>
</dbReference>
<dbReference type="STRING" id="745820.SAMN04488053_101763"/>
<dbReference type="SUPFAM" id="SSF47979">
    <property type="entry name" value="Iron-dependent repressor protein, dimerization domain"/>
    <property type="match status" value="1"/>
</dbReference>
<feature type="domain" description="Iron dependent repressor metal binding and dimerisation" evidence="1">
    <location>
        <begin position="2"/>
        <end position="41"/>
    </location>
</feature>
<dbReference type="InterPro" id="IPR036421">
    <property type="entry name" value="Fe_dep_repressor_sf"/>
</dbReference>
<dbReference type="InterPro" id="IPR001367">
    <property type="entry name" value="Fe_dep_repressor"/>
</dbReference>
<accession>A0A1H0B5K1</accession>
<gene>
    <name evidence="2" type="ORF">SAMN04488053_101763</name>
</gene>
<sequence length="61" mass="7420">MRIIGVDQKYIFKDVEGIEHHLSWEAIDRIGDLVQYFEEDNDRLLELRNVQEKNEKNMKEE</sequence>
<dbReference type="Proteomes" id="UP000198778">
    <property type="component" value="Unassembled WGS sequence"/>
</dbReference>
<protein>
    <submittedName>
        <fullName evidence="2">Iron dependent repressor, metal binding and dimerisation domain</fullName>
    </submittedName>
</protein>
<evidence type="ECO:0000259" key="1">
    <source>
        <dbReference type="Pfam" id="PF02742"/>
    </source>
</evidence>
<dbReference type="AlphaFoldDB" id="A0A1H0B5K1"/>